<keyword evidence="2" id="KW-1185">Reference proteome</keyword>
<accession>A0ABS1PBH6</accession>
<dbReference type="Pfam" id="PF00106">
    <property type="entry name" value="adh_short"/>
    <property type="match status" value="1"/>
</dbReference>
<proteinExistence type="predicted"/>
<reference evidence="1 2" key="1">
    <citation type="submission" date="2021-01" db="EMBL/GenBank/DDBJ databases">
        <title>WGS of actinomycetes isolated from Thailand.</title>
        <authorList>
            <person name="Thawai C."/>
        </authorList>
    </citation>
    <scope>NUCLEOTIDE SEQUENCE [LARGE SCALE GENOMIC DNA]</scope>
    <source>
        <strain evidence="1 2">CH5-8</strain>
    </source>
</reference>
<comment type="caution">
    <text evidence="1">The sequence shown here is derived from an EMBL/GenBank/DDBJ whole genome shotgun (WGS) entry which is preliminary data.</text>
</comment>
<dbReference type="Proteomes" id="UP000621386">
    <property type="component" value="Unassembled WGS sequence"/>
</dbReference>
<organism evidence="1 2">
    <name type="scientific">Streptomyces musisoli</name>
    <dbReference type="NCBI Taxonomy" id="2802280"/>
    <lineage>
        <taxon>Bacteria</taxon>
        <taxon>Bacillati</taxon>
        <taxon>Actinomycetota</taxon>
        <taxon>Actinomycetes</taxon>
        <taxon>Kitasatosporales</taxon>
        <taxon>Streptomycetaceae</taxon>
        <taxon>Streptomyces</taxon>
    </lineage>
</organism>
<dbReference type="SUPFAM" id="SSF51735">
    <property type="entry name" value="NAD(P)-binding Rossmann-fold domains"/>
    <property type="match status" value="1"/>
</dbReference>
<sequence>MARARVLARLRTDPGPGAYSATKAFVPSFWEVLWAEYKKSGVHVLSLCPGMTPTGAEWPCTAATGPPWSAAPATRHRPP</sequence>
<gene>
    <name evidence="1" type="ORF">JK361_35080</name>
</gene>
<dbReference type="Gene3D" id="3.40.50.720">
    <property type="entry name" value="NAD(P)-binding Rossmann-like Domain"/>
    <property type="match status" value="1"/>
</dbReference>
<dbReference type="InterPro" id="IPR002347">
    <property type="entry name" value="SDR_fam"/>
</dbReference>
<dbReference type="RefSeq" id="WP_201826242.1">
    <property type="nucleotide sequence ID" value="NZ_JAERRH010000023.1"/>
</dbReference>
<evidence type="ECO:0000313" key="1">
    <source>
        <dbReference type="EMBL" id="MBL1109741.1"/>
    </source>
</evidence>
<protein>
    <submittedName>
        <fullName evidence="1">SDR family NAD(P)-dependent oxidoreductase</fullName>
    </submittedName>
</protein>
<dbReference type="EMBL" id="JAERRH010000023">
    <property type="protein sequence ID" value="MBL1109741.1"/>
    <property type="molecule type" value="Genomic_DNA"/>
</dbReference>
<evidence type="ECO:0000313" key="2">
    <source>
        <dbReference type="Proteomes" id="UP000621386"/>
    </source>
</evidence>
<name>A0ABS1PBH6_9ACTN</name>
<dbReference type="InterPro" id="IPR036291">
    <property type="entry name" value="NAD(P)-bd_dom_sf"/>
</dbReference>